<name>A0ABN7T7S3_OIKDI</name>
<feature type="transmembrane region" description="Helical" evidence="1">
    <location>
        <begin position="330"/>
        <end position="351"/>
    </location>
</feature>
<dbReference type="EMBL" id="OU015567">
    <property type="protein sequence ID" value="CAG5111625.1"/>
    <property type="molecule type" value="Genomic_DNA"/>
</dbReference>
<sequence>MGYPKKRLGLSTKKDGGYSKLIVACSALLSGFTFGFSAFQNVLTASWKGSYGLPQETASLHQRFNQGFLYFGAMFLSAFYSKLSAREWLTLSTVFSLVGYLLIYFANWWPAEYFVIPQIIMGILSGIGAGFSFGIICITPQNWLDETRNKWNPYLFIGAPIFITALLPITSYLATVMSWTGALLIMTGIFFHQAIVATLFHQHSSEIESQKQRALEEKENKVPFGDKVKEFTGVLKNPGIVCMIVNCMVCSGFIMSSVFTEITNVAIEMGIDGEKAGQLILWSAIPEVLFRPLWGELTKCFSETTLQFAWTAVLLASQIAFIFAESYWMFAIGLVLFALGLAGYSGLKYVILIDLVGGANLNKALFFDQMFDGLMTLIVPTISNLFIAAMGTKKVLFIVNAVAAFITLFTSWHIYRVLKRKKYEEPKKDENQNEINEENIVLAEKKSLTAKEE</sequence>
<organism evidence="2 3">
    <name type="scientific">Oikopleura dioica</name>
    <name type="common">Tunicate</name>
    <dbReference type="NCBI Taxonomy" id="34765"/>
    <lineage>
        <taxon>Eukaryota</taxon>
        <taxon>Metazoa</taxon>
        <taxon>Chordata</taxon>
        <taxon>Tunicata</taxon>
        <taxon>Appendicularia</taxon>
        <taxon>Copelata</taxon>
        <taxon>Oikopleuridae</taxon>
        <taxon>Oikopleura</taxon>
    </lineage>
</organism>
<reference evidence="2 3" key="1">
    <citation type="submission" date="2021-04" db="EMBL/GenBank/DDBJ databases">
        <authorList>
            <person name="Bliznina A."/>
        </authorList>
    </citation>
    <scope>NUCLEOTIDE SEQUENCE [LARGE SCALE GENOMIC DNA]</scope>
</reference>
<protein>
    <submittedName>
        <fullName evidence="2">Oidioi.mRNA.OKI2018_I69.chr2.g5911.t1.cds</fullName>
    </submittedName>
</protein>
<keyword evidence="1" id="KW-0812">Transmembrane</keyword>
<dbReference type="PANTHER" id="PTHR11360">
    <property type="entry name" value="MONOCARBOXYLATE TRANSPORTER"/>
    <property type="match status" value="1"/>
</dbReference>
<dbReference type="PANTHER" id="PTHR11360:SF290">
    <property type="entry name" value="MONOCARBOXYLATE MFS PERMEASE"/>
    <property type="match status" value="1"/>
</dbReference>
<dbReference type="Proteomes" id="UP001158576">
    <property type="component" value="Chromosome 2"/>
</dbReference>
<feature type="transmembrane region" description="Helical" evidence="1">
    <location>
        <begin position="151"/>
        <end position="173"/>
    </location>
</feature>
<dbReference type="InterPro" id="IPR011701">
    <property type="entry name" value="MFS"/>
</dbReference>
<dbReference type="InterPro" id="IPR036259">
    <property type="entry name" value="MFS_trans_sf"/>
</dbReference>
<feature type="transmembrane region" description="Helical" evidence="1">
    <location>
        <begin position="306"/>
        <end position="324"/>
    </location>
</feature>
<accession>A0ABN7T7S3</accession>
<evidence type="ECO:0000313" key="2">
    <source>
        <dbReference type="EMBL" id="CAG5111625.1"/>
    </source>
</evidence>
<dbReference type="Gene3D" id="1.20.1250.20">
    <property type="entry name" value="MFS general substrate transporter like domains"/>
    <property type="match status" value="1"/>
</dbReference>
<keyword evidence="3" id="KW-1185">Reference proteome</keyword>
<feature type="transmembrane region" description="Helical" evidence="1">
    <location>
        <begin position="88"/>
        <end position="109"/>
    </location>
</feature>
<keyword evidence="1" id="KW-0472">Membrane</keyword>
<gene>
    <name evidence="2" type="ORF">OKIOD_LOCUS14676</name>
</gene>
<feature type="transmembrane region" description="Helical" evidence="1">
    <location>
        <begin position="179"/>
        <end position="200"/>
    </location>
</feature>
<feature type="transmembrane region" description="Helical" evidence="1">
    <location>
        <begin position="395"/>
        <end position="418"/>
    </location>
</feature>
<dbReference type="SUPFAM" id="SSF103473">
    <property type="entry name" value="MFS general substrate transporter"/>
    <property type="match status" value="1"/>
</dbReference>
<feature type="transmembrane region" description="Helical" evidence="1">
    <location>
        <begin position="115"/>
        <end position="139"/>
    </location>
</feature>
<proteinExistence type="predicted"/>
<feature type="transmembrane region" description="Helical" evidence="1">
    <location>
        <begin position="21"/>
        <end position="43"/>
    </location>
</feature>
<evidence type="ECO:0000313" key="3">
    <source>
        <dbReference type="Proteomes" id="UP001158576"/>
    </source>
</evidence>
<keyword evidence="1" id="KW-1133">Transmembrane helix</keyword>
<evidence type="ECO:0000256" key="1">
    <source>
        <dbReference type="SAM" id="Phobius"/>
    </source>
</evidence>
<dbReference type="Pfam" id="PF07690">
    <property type="entry name" value="MFS_1"/>
    <property type="match status" value="1"/>
</dbReference>
<feature type="transmembrane region" description="Helical" evidence="1">
    <location>
        <begin position="239"/>
        <end position="259"/>
    </location>
</feature>
<feature type="transmembrane region" description="Helical" evidence="1">
    <location>
        <begin position="371"/>
        <end position="389"/>
    </location>
</feature>
<feature type="transmembrane region" description="Helical" evidence="1">
    <location>
        <begin position="63"/>
        <end position="81"/>
    </location>
</feature>
<dbReference type="InterPro" id="IPR050327">
    <property type="entry name" value="Proton-linked_MCT"/>
</dbReference>